<dbReference type="Gene3D" id="2.102.10.10">
    <property type="entry name" value="Rieske [2Fe-2S] iron-sulphur domain"/>
    <property type="match status" value="1"/>
</dbReference>
<dbReference type="KEGG" id="cok:COCCU_13870"/>
<reference evidence="6 7" key="1">
    <citation type="submission" date="2019-11" db="EMBL/GenBank/DDBJ databases">
        <title>Complete genome sequence of Corynebacterium kalinowskii 1959, a novel Corynebacterium species isolated from soil of a small paddock in Vilsendorf, Germany.</title>
        <authorList>
            <person name="Schaffert L."/>
            <person name="Ruwe M."/>
            <person name="Milse J."/>
            <person name="Hanuschka K."/>
            <person name="Ortseifen V."/>
            <person name="Droste J."/>
            <person name="Brandt D."/>
            <person name="Schlueter L."/>
            <person name="Kutter Y."/>
            <person name="Vinke S."/>
            <person name="Viehoefer P."/>
            <person name="Jacob L."/>
            <person name="Luebke N.-C."/>
            <person name="Schulte-Berndt E."/>
            <person name="Hain C."/>
            <person name="Linder M."/>
            <person name="Schmidt P."/>
            <person name="Wollenschlaeger L."/>
            <person name="Luttermann T."/>
            <person name="Thieme E."/>
            <person name="Hassa J."/>
            <person name="Haak M."/>
            <person name="Wittchen M."/>
            <person name="Mentz A."/>
            <person name="Persicke M."/>
            <person name="Busche T."/>
            <person name="Ruckert C."/>
        </authorList>
    </citation>
    <scope>NUCLEOTIDE SEQUENCE [LARGE SCALE GENOMIC DNA]</scope>
    <source>
        <strain evidence="6 7">2039</strain>
    </source>
</reference>
<evidence type="ECO:0000313" key="6">
    <source>
        <dbReference type="EMBL" id="QGU08664.1"/>
    </source>
</evidence>
<accession>A0A6B8W527</accession>
<dbReference type="GO" id="GO:0051537">
    <property type="term" value="F:2 iron, 2 sulfur cluster binding"/>
    <property type="evidence" value="ECO:0007669"/>
    <property type="project" value="UniProtKB-KW"/>
</dbReference>
<dbReference type="InterPro" id="IPR017941">
    <property type="entry name" value="Rieske_2Fe-2S"/>
</dbReference>
<evidence type="ECO:0000256" key="3">
    <source>
        <dbReference type="ARBA" id="ARBA00023004"/>
    </source>
</evidence>
<dbReference type="GO" id="GO:0004497">
    <property type="term" value="F:monooxygenase activity"/>
    <property type="evidence" value="ECO:0007669"/>
    <property type="project" value="UniProtKB-ARBA"/>
</dbReference>
<evidence type="ECO:0000256" key="2">
    <source>
        <dbReference type="ARBA" id="ARBA00022723"/>
    </source>
</evidence>
<dbReference type="GO" id="GO:0016705">
    <property type="term" value="F:oxidoreductase activity, acting on paired donors, with incorporation or reduction of molecular oxygen"/>
    <property type="evidence" value="ECO:0007669"/>
    <property type="project" value="UniProtKB-ARBA"/>
</dbReference>
<dbReference type="AlphaFoldDB" id="A0A6B8W527"/>
<evidence type="ECO:0000313" key="7">
    <source>
        <dbReference type="Proteomes" id="UP000424462"/>
    </source>
</evidence>
<dbReference type="CDD" id="cd03528">
    <property type="entry name" value="Rieske_RO_ferredoxin"/>
    <property type="match status" value="1"/>
</dbReference>
<name>A0A6B8W527_9CORY</name>
<dbReference type="PROSITE" id="PS51296">
    <property type="entry name" value="RIESKE"/>
    <property type="match status" value="1"/>
</dbReference>
<dbReference type="InterPro" id="IPR036922">
    <property type="entry name" value="Rieske_2Fe-2S_sf"/>
</dbReference>
<keyword evidence="2" id="KW-0479">Metal-binding</keyword>
<dbReference type="GO" id="GO:0051213">
    <property type="term" value="F:dioxygenase activity"/>
    <property type="evidence" value="ECO:0007669"/>
    <property type="project" value="UniProtKB-KW"/>
</dbReference>
<dbReference type="Proteomes" id="UP000424462">
    <property type="component" value="Chromosome"/>
</dbReference>
<keyword evidence="4" id="KW-0411">Iron-sulfur</keyword>
<keyword evidence="7" id="KW-1185">Reference proteome</keyword>
<dbReference type="EMBL" id="CP046455">
    <property type="protein sequence ID" value="QGU08664.1"/>
    <property type="molecule type" value="Genomic_DNA"/>
</dbReference>
<proteinExistence type="predicted"/>
<evidence type="ECO:0000256" key="1">
    <source>
        <dbReference type="ARBA" id="ARBA00022714"/>
    </source>
</evidence>
<dbReference type="SUPFAM" id="SSF50022">
    <property type="entry name" value="ISP domain"/>
    <property type="match status" value="1"/>
</dbReference>
<evidence type="ECO:0000259" key="5">
    <source>
        <dbReference type="PROSITE" id="PS51296"/>
    </source>
</evidence>
<gene>
    <name evidence="6" type="primary">bnzC</name>
    <name evidence="6" type="ORF">COCCU_13870</name>
</gene>
<organism evidence="6 7">
    <name type="scientific">Corynebacterium occultum</name>
    <dbReference type="NCBI Taxonomy" id="2675219"/>
    <lineage>
        <taxon>Bacteria</taxon>
        <taxon>Bacillati</taxon>
        <taxon>Actinomycetota</taxon>
        <taxon>Actinomycetes</taxon>
        <taxon>Mycobacteriales</taxon>
        <taxon>Corynebacteriaceae</taxon>
        <taxon>Corynebacterium</taxon>
    </lineage>
</organism>
<dbReference type="Pfam" id="PF00355">
    <property type="entry name" value="Rieske"/>
    <property type="match status" value="1"/>
</dbReference>
<sequence>MIEHPVKVAELSELEPGAAVVIPPEVSGHSGPIALFNTDGGFRAVEDLCTHLGASLAKSRVEGNEVDCWLHHGRFCLDTGKATKYPAREQLATFPVEVRGTAVWLLP</sequence>
<protein>
    <submittedName>
        <fullName evidence="6">Benzene 1,2-dioxygenase system ferredoxin subunit</fullName>
    </submittedName>
</protein>
<keyword evidence="1" id="KW-0001">2Fe-2S</keyword>
<feature type="domain" description="Rieske" evidence="5">
    <location>
        <begin position="6"/>
        <end position="105"/>
    </location>
</feature>
<dbReference type="GO" id="GO:0046872">
    <property type="term" value="F:metal ion binding"/>
    <property type="evidence" value="ECO:0007669"/>
    <property type="project" value="UniProtKB-KW"/>
</dbReference>
<keyword evidence="6" id="KW-0223">Dioxygenase</keyword>
<keyword evidence="6" id="KW-0560">Oxidoreductase</keyword>
<dbReference type="RefSeq" id="WP_156232350.1">
    <property type="nucleotide sequence ID" value="NZ_CP046455.1"/>
</dbReference>
<keyword evidence="3" id="KW-0408">Iron</keyword>
<evidence type="ECO:0000256" key="4">
    <source>
        <dbReference type="ARBA" id="ARBA00023014"/>
    </source>
</evidence>